<proteinExistence type="predicted"/>
<dbReference type="InterPro" id="IPR015655">
    <property type="entry name" value="PP2C"/>
</dbReference>
<keyword evidence="3" id="KW-1185">Reference proteome</keyword>
<organism evidence="2 3">
    <name type="scientific">Gracilibacillus marinus</name>
    <dbReference type="NCBI Taxonomy" id="630535"/>
    <lineage>
        <taxon>Bacteria</taxon>
        <taxon>Bacillati</taxon>
        <taxon>Bacillota</taxon>
        <taxon>Bacilli</taxon>
        <taxon>Bacillales</taxon>
        <taxon>Bacillaceae</taxon>
        <taxon>Gracilibacillus</taxon>
    </lineage>
</organism>
<dbReference type="CDD" id="cd00143">
    <property type="entry name" value="PP2Cc"/>
    <property type="match status" value="1"/>
</dbReference>
<dbReference type="EMBL" id="JBHSDV010000001">
    <property type="protein sequence ID" value="MFC4387353.1"/>
    <property type="molecule type" value="Genomic_DNA"/>
</dbReference>
<dbReference type="InterPro" id="IPR036457">
    <property type="entry name" value="PPM-type-like_dom_sf"/>
</dbReference>
<evidence type="ECO:0000313" key="3">
    <source>
        <dbReference type="Proteomes" id="UP001595880"/>
    </source>
</evidence>
<dbReference type="Proteomes" id="UP001595880">
    <property type="component" value="Unassembled WGS sequence"/>
</dbReference>
<dbReference type="PANTHER" id="PTHR47992">
    <property type="entry name" value="PROTEIN PHOSPHATASE"/>
    <property type="match status" value="1"/>
</dbReference>
<dbReference type="RefSeq" id="WP_390197072.1">
    <property type="nucleotide sequence ID" value="NZ_JBHSDV010000001.1"/>
</dbReference>
<dbReference type="PROSITE" id="PS51746">
    <property type="entry name" value="PPM_2"/>
    <property type="match status" value="1"/>
</dbReference>
<dbReference type="SMART" id="SM00331">
    <property type="entry name" value="PP2C_SIG"/>
    <property type="match status" value="1"/>
</dbReference>
<dbReference type="Pfam" id="PF13672">
    <property type="entry name" value="PP2C_2"/>
    <property type="match status" value="1"/>
</dbReference>
<evidence type="ECO:0000259" key="1">
    <source>
        <dbReference type="PROSITE" id="PS51746"/>
    </source>
</evidence>
<comment type="caution">
    <text evidence="2">The sequence shown here is derived from an EMBL/GenBank/DDBJ whole genome shotgun (WGS) entry which is preliminary data.</text>
</comment>
<protein>
    <submittedName>
        <fullName evidence="2">Stp1/IreP family PP2C-type Ser/Thr phosphatase</fullName>
    </submittedName>
</protein>
<evidence type="ECO:0000313" key="2">
    <source>
        <dbReference type="EMBL" id="MFC4387353.1"/>
    </source>
</evidence>
<reference evidence="3" key="1">
    <citation type="journal article" date="2019" name="Int. J. Syst. Evol. Microbiol.">
        <title>The Global Catalogue of Microorganisms (GCM) 10K type strain sequencing project: providing services to taxonomists for standard genome sequencing and annotation.</title>
        <authorList>
            <consortium name="The Broad Institute Genomics Platform"/>
            <consortium name="The Broad Institute Genome Sequencing Center for Infectious Disease"/>
            <person name="Wu L."/>
            <person name="Ma J."/>
        </authorList>
    </citation>
    <scope>NUCLEOTIDE SEQUENCE [LARGE SCALE GENOMIC DNA]</scope>
    <source>
        <strain evidence="3">KACC 14058</strain>
    </source>
</reference>
<sequence>MKGYKRSDIGKVRRVNEDATTIVESSESIFAIVADGMGGHQAGDVASKLTIDSLQQLWKEKEIELLNRDETKIWLMDAIKQTNRAILNYVKENVHLKGMGTTVVAAISTREYFIVAHIGDSRAYVLDEHSISQVTKDHSLVGELVRSGHLSEEDALFHPKKNVILKALGTDEEVEPDIYISDWNEKKLLLLCTDGLTNKITDNELYEKLSKNCTQQKIEELIHIANERGGEDNITIAVIDHQLESAGDTTC</sequence>
<feature type="domain" description="PPM-type phosphatase" evidence="1">
    <location>
        <begin position="2"/>
        <end position="241"/>
    </location>
</feature>
<dbReference type="Gene3D" id="3.60.40.10">
    <property type="entry name" value="PPM-type phosphatase domain"/>
    <property type="match status" value="1"/>
</dbReference>
<name>A0ABV8VSB3_9BACI</name>
<dbReference type="InterPro" id="IPR001932">
    <property type="entry name" value="PPM-type_phosphatase-like_dom"/>
</dbReference>
<dbReference type="SUPFAM" id="SSF81606">
    <property type="entry name" value="PP2C-like"/>
    <property type="match status" value="1"/>
</dbReference>
<gene>
    <name evidence="2" type="ORF">ACFOZ1_05955</name>
</gene>
<dbReference type="NCBIfam" id="NF033484">
    <property type="entry name" value="Stp1_PP2C_phos"/>
    <property type="match status" value="1"/>
</dbReference>
<accession>A0ABV8VSB3</accession>
<dbReference type="SMART" id="SM00332">
    <property type="entry name" value="PP2Cc"/>
    <property type="match status" value="1"/>
</dbReference>